<dbReference type="AlphaFoldDB" id="A0A4R2BE58"/>
<evidence type="ECO:0000256" key="1">
    <source>
        <dbReference type="SAM" id="Phobius"/>
    </source>
</evidence>
<organism evidence="2 3">
    <name type="scientific">Mesobacillus foraminis</name>
    <dbReference type="NCBI Taxonomy" id="279826"/>
    <lineage>
        <taxon>Bacteria</taxon>
        <taxon>Bacillati</taxon>
        <taxon>Bacillota</taxon>
        <taxon>Bacilli</taxon>
        <taxon>Bacillales</taxon>
        <taxon>Bacillaceae</taxon>
        <taxon>Mesobacillus</taxon>
    </lineage>
</organism>
<evidence type="ECO:0000313" key="2">
    <source>
        <dbReference type="EMBL" id="TCN24149.1"/>
    </source>
</evidence>
<keyword evidence="1" id="KW-0812">Transmembrane</keyword>
<keyword evidence="1" id="KW-0472">Membrane</keyword>
<protein>
    <submittedName>
        <fullName evidence="2">Uncharacterized protein</fullName>
    </submittedName>
</protein>
<name>A0A4R2BE58_9BACI</name>
<keyword evidence="3" id="KW-1185">Reference proteome</keyword>
<accession>A0A4R2BE58</accession>
<dbReference type="EMBL" id="SLVV01000008">
    <property type="protein sequence ID" value="TCN24149.1"/>
    <property type="molecule type" value="Genomic_DNA"/>
</dbReference>
<comment type="caution">
    <text evidence="2">The sequence shown here is derived from an EMBL/GenBank/DDBJ whole genome shotgun (WGS) entry which is preliminary data.</text>
</comment>
<evidence type="ECO:0000313" key="3">
    <source>
        <dbReference type="Proteomes" id="UP000295689"/>
    </source>
</evidence>
<proteinExistence type="predicted"/>
<reference evidence="2 3" key="1">
    <citation type="journal article" date="2015" name="Stand. Genomic Sci.">
        <title>Genomic Encyclopedia of Bacterial and Archaeal Type Strains, Phase III: the genomes of soil and plant-associated and newly described type strains.</title>
        <authorList>
            <person name="Whitman W.B."/>
            <person name="Woyke T."/>
            <person name="Klenk H.P."/>
            <person name="Zhou Y."/>
            <person name="Lilburn T.G."/>
            <person name="Beck B.J."/>
            <person name="De Vos P."/>
            <person name="Vandamme P."/>
            <person name="Eisen J.A."/>
            <person name="Garrity G."/>
            <person name="Hugenholtz P."/>
            <person name="Kyrpides N.C."/>
        </authorList>
    </citation>
    <scope>NUCLEOTIDE SEQUENCE [LARGE SCALE GENOMIC DNA]</scope>
    <source>
        <strain evidence="2 3">CV53</strain>
    </source>
</reference>
<dbReference type="Proteomes" id="UP000295689">
    <property type="component" value="Unassembled WGS sequence"/>
</dbReference>
<gene>
    <name evidence="2" type="ORF">EV146_108263</name>
</gene>
<dbReference type="RefSeq" id="WP_158287120.1">
    <property type="nucleotide sequence ID" value="NZ_JABUHM010000007.1"/>
</dbReference>
<feature type="transmembrane region" description="Helical" evidence="1">
    <location>
        <begin position="29"/>
        <end position="48"/>
    </location>
</feature>
<feature type="transmembrane region" description="Helical" evidence="1">
    <location>
        <begin position="7"/>
        <end position="23"/>
    </location>
</feature>
<sequence length="57" mass="6332">MINVFRWIGFIAAVVYFICQFTSLGDNEVIEKGALAVVIVSLLISFVIPNKSKQEQA</sequence>
<keyword evidence="1" id="KW-1133">Transmembrane helix</keyword>